<reference evidence="1 2" key="2">
    <citation type="journal article" date="2023" name="Plant Pathol.">
        <title>Dismantling and reorganizing Pseudomonas marginalis sensu#lato.</title>
        <authorList>
            <person name="Sawada H."/>
            <person name="Fujikawa T."/>
            <person name="Satou M."/>
        </authorList>
    </citation>
    <scope>NUCLEOTIDE SEQUENCE [LARGE SCALE GENOMIC DNA]</scope>
    <source>
        <strain evidence="1 2">MAFF 302030</strain>
    </source>
</reference>
<proteinExistence type="predicted"/>
<protein>
    <recommendedName>
        <fullName evidence="3">Tetratricopeptide repeat protein</fullName>
    </recommendedName>
</protein>
<evidence type="ECO:0008006" key="3">
    <source>
        <dbReference type="Google" id="ProtNLM"/>
    </source>
</evidence>
<accession>A0A9X2C3V3</accession>
<organism evidence="1 2">
    <name type="scientific">Pseudomonas morbosilactucae</name>
    <dbReference type="NCBI Taxonomy" id="2938197"/>
    <lineage>
        <taxon>Bacteria</taxon>
        <taxon>Pseudomonadati</taxon>
        <taxon>Pseudomonadota</taxon>
        <taxon>Gammaproteobacteria</taxon>
        <taxon>Pseudomonadales</taxon>
        <taxon>Pseudomonadaceae</taxon>
        <taxon>Pseudomonas</taxon>
    </lineage>
</organism>
<dbReference type="EMBL" id="JALQCW010000005">
    <property type="protein sequence ID" value="MCK9796731.1"/>
    <property type="molecule type" value="Genomic_DNA"/>
</dbReference>
<dbReference type="SUPFAM" id="SSF48452">
    <property type="entry name" value="TPR-like"/>
    <property type="match status" value="1"/>
</dbReference>
<dbReference type="Proteomes" id="UP001155059">
    <property type="component" value="Unassembled WGS sequence"/>
</dbReference>
<sequence>MAIVVTLIVIALIAIALILYTRRKLNAPSPVSLHDLNAQINQAMMLSKAEPLLALQLAQRMTGNAQELALQLVAAELYLAGHQDQALEIRAGLPPHAQEYILNTLIESLLDSDDTQACLELLDRCGESLPTWPLLQVRILQARGEQDQAVALLGELGAPQHPSAQERQSIDNLLILARLQYQAGLQDAALASVEQAWSTFQASDESHRLSTLRRLFDAYADQGQFELILTRAAQLPVEEQEQAAAALFSAGQLDSAFSLLAQIGDAHSYLTYGELMDSALAEHQVDAALRLLDVAPASEQNSLLLRLLKHHVEQGRTAEAEALLLARESEASQRPGMMLYLCDEHHAAQPQWTEALLAKALQQIDGLRDDHEFWSGLRLQALHTQLQGQSRLPAHRRDSWLVRTSLEEMHSLRQQQESEMQLLYLCEHAKLLHSLGQTAQGRTLLEQALDLLENAPDVDEDDKTLYLENIAESYLHLDEVEQAQTLHDRLNAQNAGSHSLEEGLLLHHIEHQRFAQAINALNLSTLLSEKKLLSRLHQALEELHKRSPERATELQAQLMERFTSGLAWRSRYASQA</sequence>
<comment type="caution">
    <text evidence="1">The sequence shown here is derived from an EMBL/GenBank/DDBJ whole genome shotgun (WGS) entry which is preliminary data.</text>
</comment>
<dbReference type="RefSeq" id="WP_268264410.1">
    <property type="nucleotide sequence ID" value="NZ_JALQCW010000005.1"/>
</dbReference>
<evidence type="ECO:0000313" key="1">
    <source>
        <dbReference type="EMBL" id="MCK9796731.1"/>
    </source>
</evidence>
<name>A0A9X2C3V3_9PSED</name>
<gene>
    <name evidence="1" type="ORF">M1B34_02970</name>
</gene>
<dbReference type="InterPro" id="IPR011990">
    <property type="entry name" value="TPR-like_helical_dom_sf"/>
</dbReference>
<dbReference type="AlphaFoldDB" id="A0A9X2C3V3"/>
<reference evidence="1 2" key="1">
    <citation type="journal article" date="2022" name="Int. J. Syst. Evol. Microbiol.">
        <title>Pseudomonas aegrilactucae sp. nov. and Pseudomonas morbosilactucae sp. nov., pathogens causing bacterial rot of lettuce in Japan.</title>
        <authorList>
            <person name="Sawada H."/>
            <person name="Fujikawa T."/>
            <person name="Satou M."/>
        </authorList>
    </citation>
    <scope>NUCLEOTIDE SEQUENCE [LARGE SCALE GENOMIC DNA]</scope>
    <source>
        <strain evidence="1 2">MAFF 302030</strain>
    </source>
</reference>
<evidence type="ECO:0000313" key="2">
    <source>
        <dbReference type="Proteomes" id="UP001155059"/>
    </source>
</evidence>